<dbReference type="PANTHER" id="PTHR46663">
    <property type="entry name" value="DIGUANYLATE CYCLASE DGCT-RELATED"/>
    <property type="match status" value="1"/>
</dbReference>
<dbReference type="InterPro" id="IPR043128">
    <property type="entry name" value="Rev_trsase/Diguanyl_cyclase"/>
</dbReference>
<dbReference type="Gene3D" id="3.30.70.270">
    <property type="match status" value="1"/>
</dbReference>
<dbReference type="PROSITE" id="PS50887">
    <property type="entry name" value="GGDEF"/>
    <property type="match status" value="1"/>
</dbReference>
<feature type="transmembrane region" description="Helical" evidence="1">
    <location>
        <begin position="199"/>
        <end position="220"/>
    </location>
</feature>
<dbReference type="PANTHER" id="PTHR46663:SF2">
    <property type="entry name" value="GGDEF DOMAIN-CONTAINING PROTEIN"/>
    <property type="match status" value="1"/>
</dbReference>
<accession>A0ABT1EBE9</accession>
<dbReference type="InterPro" id="IPR000160">
    <property type="entry name" value="GGDEF_dom"/>
</dbReference>
<feature type="domain" description="GGDEF" evidence="2">
    <location>
        <begin position="262"/>
        <end position="406"/>
    </location>
</feature>
<dbReference type="NCBIfam" id="TIGR00254">
    <property type="entry name" value="GGDEF"/>
    <property type="match status" value="1"/>
</dbReference>
<keyword evidence="4" id="KW-1185">Reference proteome</keyword>
<keyword evidence="1" id="KW-0472">Membrane</keyword>
<reference evidence="3 4" key="1">
    <citation type="journal article" date="2022" name="Genome Biol. Evol.">
        <title>Host diet, physiology and behaviors set the stage for Lachnospiraceae cladogenesis.</title>
        <authorList>
            <person name="Vera-Ponce De Leon A."/>
            <person name="Schneider M."/>
            <person name="Jahnes B.C."/>
            <person name="Sadowski V."/>
            <person name="Camuy-Velez L.A."/>
            <person name="Duan J."/>
            <person name="Sabree Z.L."/>
        </authorList>
    </citation>
    <scope>NUCLEOTIDE SEQUENCE [LARGE SCALE GENOMIC DNA]</scope>
    <source>
        <strain evidence="3 4">PAL113</strain>
    </source>
</reference>
<evidence type="ECO:0000313" key="3">
    <source>
        <dbReference type="EMBL" id="MCP1103159.1"/>
    </source>
</evidence>
<proteinExistence type="predicted"/>
<dbReference type="CDD" id="cd01949">
    <property type="entry name" value="GGDEF"/>
    <property type="match status" value="1"/>
</dbReference>
<evidence type="ECO:0000313" key="4">
    <source>
        <dbReference type="Proteomes" id="UP001523566"/>
    </source>
</evidence>
<dbReference type="RefSeq" id="WP_262066943.1">
    <property type="nucleotide sequence ID" value="NZ_JAMXOD010000019.1"/>
</dbReference>
<dbReference type="InterPro" id="IPR029787">
    <property type="entry name" value="Nucleotide_cyclase"/>
</dbReference>
<dbReference type="InterPro" id="IPR052163">
    <property type="entry name" value="DGC-Regulatory_Protein"/>
</dbReference>
<keyword evidence="1" id="KW-0812">Transmembrane</keyword>
<evidence type="ECO:0000256" key="1">
    <source>
        <dbReference type="SAM" id="Phobius"/>
    </source>
</evidence>
<dbReference type="Proteomes" id="UP001523566">
    <property type="component" value="Unassembled WGS sequence"/>
</dbReference>
<gene>
    <name evidence="3" type="ORF">NK125_12120</name>
</gene>
<evidence type="ECO:0000259" key="2">
    <source>
        <dbReference type="PROSITE" id="PS50887"/>
    </source>
</evidence>
<sequence length="414" mass="46980">MNIITERRKTKKARKIVITTILVFALALLAVVTSMNIRSTNAQRELLKNSIESQLLSITIAARNMVDSDVIDSYKSKEDMEADEATYISMRANLRDLARTTQADYIYILKYVGDEVMFVLDTDEEDESVFIPYDPDPVHLEAFAGENASGVMNVVDEYGSYNTAAIPIMKDGKVIAVISTDIRDHYYQESLDRGKTNQLILLIVLASILTFMIILIFFLLSQVWKMQNQLYTMAHYDTVTGLPNRKYLLDLLEDQAMTSKEKPYALVFIDLDNFKNINDTAGHDMGDEVLKEVGDFLNQNKSTVHSFRPSAGQLNIAARVGGDEFVQIVDDVSTVEDAEKFAQDTLSHFSSERFLKYRENYGLGLSIGIALYPMHTQDYHVLIKYADIAMYHAKHGGKNSYRIYEEDMAPKNEK</sequence>
<dbReference type="SUPFAM" id="SSF55073">
    <property type="entry name" value="Nucleotide cyclase"/>
    <property type="match status" value="1"/>
</dbReference>
<comment type="caution">
    <text evidence="3">The sequence shown here is derived from an EMBL/GenBank/DDBJ whole genome shotgun (WGS) entry which is preliminary data.</text>
</comment>
<protein>
    <submittedName>
        <fullName evidence="3">GGDEF domain-containing protein</fullName>
    </submittedName>
</protein>
<name>A0ABT1EBE9_9FIRM</name>
<organism evidence="3 4">
    <name type="scientific">Aequitasia blattaphilus</name>
    <dbReference type="NCBI Taxonomy" id="2949332"/>
    <lineage>
        <taxon>Bacteria</taxon>
        <taxon>Bacillati</taxon>
        <taxon>Bacillota</taxon>
        <taxon>Clostridia</taxon>
        <taxon>Lachnospirales</taxon>
        <taxon>Lachnospiraceae</taxon>
        <taxon>Aequitasia</taxon>
    </lineage>
</organism>
<dbReference type="EMBL" id="JAMZFW010000019">
    <property type="protein sequence ID" value="MCP1103159.1"/>
    <property type="molecule type" value="Genomic_DNA"/>
</dbReference>
<dbReference type="Pfam" id="PF00990">
    <property type="entry name" value="GGDEF"/>
    <property type="match status" value="1"/>
</dbReference>
<keyword evidence="1" id="KW-1133">Transmembrane helix</keyword>
<dbReference type="SMART" id="SM00267">
    <property type="entry name" value="GGDEF"/>
    <property type="match status" value="1"/>
</dbReference>